<organism evidence="2 3">
    <name type="scientific">Tectimicrobiota bacterium</name>
    <dbReference type="NCBI Taxonomy" id="2528274"/>
    <lineage>
        <taxon>Bacteria</taxon>
        <taxon>Pseudomonadati</taxon>
        <taxon>Nitrospinota/Tectimicrobiota group</taxon>
        <taxon>Candidatus Tectimicrobiota</taxon>
    </lineage>
</organism>
<feature type="transmembrane region" description="Helical" evidence="1">
    <location>
        <begin position="103"/>
        <end position="123"/>
    </location>
</feature>
<feature type="non-terminal residue" evidence="2">
    <location>
        <position position="317"/>
    </location>
</feature>
<keyword evidence="1" id="KW-1133">Transmembrane helix</keyword>
<feature type="transmembrane region" description="Helical" evidence="1">
    <location>
        <begin position="184"/>
        <end position="203"/>
    </location>
</feature>
<feature type="transmembrane region" description="Helical" evidence="1">
    <location>
        <begin position="224"/>
        <end position="242"/>
    </location>
</feature>
<keyword evidence="1" id="KW-0812">Transmembrane</keyword>
<evidence type="ECO:0000256" key="1">
    <source>
        <dbReference type="SAM" id="Phobius"/>
    </source>
</evidence>
<gene>
    <name evidence="2" type="ORF">HY618_07630</name>
</gene>
<feature type="transmembrane region" description="Helical" evidence="1">
    <location>
        <begin position="135"/>
        <end position="156"/>
    </location>
</feature>
<sequence length="317" mass="34819">MEFPYYPINDFGPAMKGMVIGGLGIFHVFLAQFAIGGGMLMCYFQWLSQTGREPAAREALDGYFKFLVLVSFVAGALTGVGMWFTTIQISPRTIGMMVEEFHWIWAIEWTFFCLEVVAGYAYYRCGEALPGRARMTLLALYSAAAWFSLFWINGILSWQLTPGDWMPAGSVWAGFFNPSFWPSLFYRTIAAMSIAALVACVVVNAHPRLRLPERDALIHRAAHFLAPMALMPFLGLWYLYAIPADSRAWALGGSAAMTLFTAVAAGASLFVGLYALVGLNLQRLTINGATATLLCGLAFVATGGGEFVREGVRKPYT</sequence>
<dbReference type="AlphaFoldDB" id="A0A932ZTQ9"/>
<name>A0A932ZTQ9_UNCTE</name>
<evidence type="ECO:0000313" key="2">
    <source>
        <dbReference type="EMBL" id="MBI4252314.1"/>
    </source>
</evidence>
<reference evidence="2" key="1">
    <citation type="submission" date="2020-07" db="EMBL/GenBank/DDBJ databases">
        <title>Huge and variable diversity of episymbiotic CPR bacteria and DPANN archaea in groundwater ecosystems.</title>
        <authorList>
            <person name="He C.Y."/>
            <person name="Keren R."/>
            <person name="Whittaker M."/>
            <person name="Farag I.F."/>
            <person name="Doudna J."/>
            <person name="Cate J.H.D."/>
            <person name="Banfield J.F."/>
        </authorList>
    </citation>
    <scope>NUCLEOTIDE SEQUENCE</scope>
    <source>
        <strain evidence="2">NC_groundwater_1370_Ag_S-0.2um_69_93</strain>
    </source>
</reference>
<comment type="caution">
    <text evidence="2">The sequence shown here is derived from an EMBL/GenBank/DDBJ whole genome shotgun (WGS) entry which is preliminary data.</text>
</comment>
<keyword evidence="1" id="KW-0472">Membrane</keyword>
<feature type="transmembrane region" description="Helical" evidence="1">
    <location>
        <begin position="63"/>
        <end position="83"/>
    </location>
</feature>
<feature type="transmembrane region" description="Helical" evidence="1">
    <location>
        <begin position="248"/>
        <end position="277"/>
    </location>
</feature>
<evidence type="ECO:0000313" key="3">
    <source>
        <dbReference type="Proteomes" id="UP000752292"/>
    </source>
</evidence>
<dbReference type="EMBL" id="JACQRX010000331">
    <property type="protein sequence ID" value="MBI4252314.1"/>
    <property type="molecule type" value="Genomic_DNA"/>
</dbReference>
<proteinExistence type="predicted"/>
<protein>
    <submittedName>
        <fullName evidence="2">Cytochrome BD quinol oxidase subunit I</fullName>
    </submittedName>
</protein>
<dbReference type="Proteomes" id="UP000752292">
    <property type="component" value="Unassembled WGS sequence"/>
</dbReference>
<feature type="transmembrane region" description="Helical" evidence="1">
    <location>
        <begin position="284"/>
        <end position="305"/>
    </location>
</feature>
<feature type="transmembrane region" description="Helical" evidence="1">
    <location>
        <begin position="20"/>
        <end position="43"/>
    </location>
</feature>
<accession>A0A932ZTQ9</accession>